<dbReference type="SFLD" id="SFLDS00029">
    <property type="entry name" value="Radical_SAM"/>
    <property type="match status" value="1"/>
</dbReference>
<evidence type="ECO:0000313" key="8">
    <source>
        <dbReference type="EMBL" id="RFC53378.1"/>
    </source>
</evidence>
<dbReference type="EMBL" id="QURB01000009">
    <property type="protein sequence ID" value="RFC53378.1"/>
    <property type="molecule type" value="Genomic_DNA"/>
</dbReference>
<evidence type="ECO:0000259" key="7">
    <source>
        <dbReference type="PROSITE" id="PS51918"/>
    </source>
</evidence>
<evidence type="ECO:0000256" key="3">
    <source>
        <dbReference type="ARBA" id="ARBA00022691"/>
    </source>
</evidence>
<keyword evidence="5" id="KW-0408">Iron</keyword>
<name>A0A3E1EV27_9FLAO</name>
<dbReference type="GO" id="GO:0051539">
    <property type="term" value="F:4 iron, 4 sulfur cluster binding"/>
    <property type="evidence" value="ECO:0007669"/>
    <property type="project" value="UniProtKB-KW"/>
</dbReference>
<dbReference type="CDD" id="cd01335">
    <property type="entry name" value="Radical_SAM"/>
    <property type="match status" value="1"/>
</dbReference>
<dbReference type="AlphaFoldDB" id="A0A3E1EV27"/>
<accession>A0A3E1EV27</accession>
<feature type="domain" description="Radical SAM core" evidence="7">
    <location>
        <begin position="17"/>
        <end position="253"/>
    </location>
</feature>
<reference evidence="8 9" key="1">
    <citation type="submission" date="2018-08" db="EMBL/GenBank/DDBJ databases">
        <title>The draft genome squence of Brumimicrobium sp. N62.</title>
        <authorList>
            <person name="Du Z.-J."/>
            <person name="Luo H.-R."/>
        </authorList>
    </citation>
    <scope>NUCLEOTIDE SEQUENCE [LARGE SCALE GENOMIC DNA]</scope>
    <source>
        <strain evidence="8 9">N62</strain>
    </source>
</reference>
<dbReference type="RefSeq" id="WP_116881770.1">
    <property type="nucleotide sequence ID" value="NZ_QURB01000009.1"/>
</dbReference>
<dbReference type="InterPro" id="IPR040084">
    <property type="entry name" value="GTPase_Obg"/>
</dbReference>
<comment type="cofactor">
    <cofactor evidence="1">
        <name>[4Fe-4S] cluster</name>
        <dbReference type="ChEBI" id="CHEBI:49883"/>
    </cofactor>
</comment>
<proteinExistence type="predicted"/>
<dbReference type="OrthoDB" id="7021155at2"/>
<evidence type="ECO:0000256" key="6">
    <source>
        <dbReference type="ARBA" id="ARBA00023014"/>
    </source>
</evidence>
<evidence type="ECO:0000256" key="1">
    <source>
        <dbReference type="ARBA" id="ARBA00001966"/>
    </source>
</evidence>
<dbReference type="PROSITE" id="PS51918">
    <property type="entry name" value="RADICAL_SAM"/>
    <property type="match status" value="1"/>
</dbReference>
<dbReference type="SUPFAM" id="SSF102114">
    <property type="entry name" value="Radical SAM enzymes"/>
    <property type="match status" value="1"/>
</dbReference>
<keyword evidence="9" id="KW-1185">Reference proteome</keyword>
<keyword evidence="3" id="KW-0949">S-adenosyl-L-methionine</keyword>
<keyword evidence="4" id="KW-0479">Metal-binding</keyword>
<dbReference type="PANTHER" id="PTHR43787">
    <property type="entry name" value="FEMO COFACTOR BIOSYNTHESIS PROTEIN NIFB-RELATED"/>
    <property type="match status" value="1"/>
</dbReference>
<organism evidence="8 9">
    <name type="scientific">Brumimicrobium aurantiacum</name>
    <dbReference type="NCBI Taxonomy" id="1737063"/>
    <lineage>
        <taxon>Bacteria</taxon>
        <taxon>Pseudomonadati</taxon>
        <taxon>Bacteroidota</taxon>
        <taxon>Flavobacteriia</taxon>
        <taxon>Flavobacteriales</taxon>
        <taxon>Crocinitomicaceae</taxon>
        <taxon>Brumimicrobium</taxon>
    </lineage>
</organism>
<dbReference type="InterPro" id="IPR007197">
    <property type="entry name" value="rSAM"/>
</dbReference>
<dbReference type="Proteomes" id="UP000257127">
    <property type="component" value="Unassembled WGS sequence"/>
</dbReference>
<dbReference type="Gene3D" id="3.20.20.70">
    <property type="entry name" value="Aldolase class I"/>
    <property type="match status" value="1"/>
</dbReference>
<evidence type="ECO:0000256" key="2">
    <source>
        <dbReference type="ARBA" id="ARBA00022485"/>
    </source>
</evidence>
<keyword evidence="2" id="KW-0004">4Fe-4S</keyword>
<dbReference type="PANTHER" id="PTHR43787:SF11">
    <property type="entry name" value="UPF0026 PROTEIN SLR1464"/>
    <property type="match status" value="1"/>
</dbReference>
<dbReference type="Pfam" id="PF04055">
    <property type="entry name" value="Radical_SAM"/>
    <property type="match status" value="1"/>
</dbReference>
<dbReference type="SFLD" id="SFLDG01083">
    <property type="entry name" value="Uncharacterised_Radical_SAM_Su"/>
    <property type="match status" value="1"/>
</dbReference>
<keyword evidence="6" id="KW-0411">Iron-sulfur</keyword>
<dbReference type="InterPro" id="IPR058240">
    <property type="entry name" value="rSAM_sf"/>
</dbReference>
<protein>
    <submittedName>
        <fullName evidence="8">Radical SAM protein</fullName>
    </submittedName>
</protein>
<evidence type="ECO:0000256" key="5">
    <source>
        <dbReference type="ARBA" id="ARBA00023004"/>
    </source>
</evidence>
<gene>
    <name evidence="8" type="ORF">DXU93_13170</name>
</gene>
<evidence type="ECO:0000313" key="9">
    <source>
        <dbReference type="Proteomes" id="UP000257127"/>
    </source>
</evidence>
<evidence type="ECO:0000256" key="4">
    <source>
        <dbReference type="ARBA" id="ARBA00022723"/>
    </source>
</evidence>
<dbReference type="InterPro" id="IPR013785">
    <property type="entry name" value="Aldolase_TIM"/>
</dbReference>
<dbReference type="GO" id="GO:0003824">
    <property type="term" value="F:catalytic activity"/>
    <property type="evidence" value="ECO:0007669"/>
    <property type="project" value="InterPro"/>
</dbReference>
<sequence length="257" mass="29071">MHTFLFKYLVFGPINSRRLGRSLGVNILPKEHKFCNFDCVYCEHGENSEELSKIDFPSVEEIIEELLLKSQMLSDRAIEIDTISFTGNGEPTLHPQFEEIVYAVKNIRDLIFPSAKIAVLNNASMLDQSSVQNALEVADYSICKLDAGDEASFLIINRPKGDIRLKNIIRNLKRNKETLIIQSLFFKGINDNTDIGNSSEEHLQSYFKQLEEIQPKNVMLYSLDKSSPFKDLEALKLTELKKIAQQINALGISASVA</sequence>
<dbReference type="GO" id="GO:0046872">
    <property type="term" value="F:metal ion binding"/>
    <property type="evidence" value="ECO:0007669"/>
    <property type="project" value="UniProtKB-KW"/>
</dbReference>
<comment type="caution">
    <text evidence="8">The sequence shown here is derived from an EMBL/GenBank/DDBJ whole genome shotgun (WGS) entry which is preliminary data.</text>
</comment>